<dbReference type="STRING" id="112268.A0A182W5F5"/>
<dbReference type="PANTHER" id="PTHR12832:SF11">
    <property type="entry name" value="LD23868P"/>
    <property type="match status" value="1"/>
</dbReference>
<evidence type="ECO:0000313" key="3">
    <source>
        <dbReference type="Proteomes" id="UP000075920"/>
    </source>
</evidence>
<organism evidence="2 3">
    <name type="scientific">Anopheles minimus</name>
    <dbReference type="NCBI Taxonomy" id="112268"/>
    <lineage>
        <taxon>Eukaryota</taxon>
        <taxon>Metazoa</taxon>
        <taxon>Ecdysozoa</taxon>
        <taxon>Arthropoda</taxon>
        <taxon>Hexapoda</taxon>
        <taxon>Insecta</taxon>
        <taxon>Pterygota</taxon>
        <taxon>Neoptera</taxon>
        <taxon>Endopterygota</taxon>
        <taxon>Diptera</taxon>
        <taxon>Nematocera</taxon>
        <taxon>Culicoidea</taxon>
        <taxon>Culicidae</taxon>
        <taxon>Anophelinae</taxon>
        <taxon>Anopheles</taxon>
    </lineage>
</organism>
<sequence>MKKEDLPTGPDNKKQIMDLLTQLMENANLNNENAKAIGFIMPATDNEPEKFVRLSDLERSLEDMALVHEIAINDKFQLKPTHPEMASYAIQQTMKAAYWDLLREELSQNPPCYRMVIQLLLDIKEAFKSLLRDNNDRALNAILVVLDENAIRQLADEHGSAVLEHNAKFILNIMGMACCPIRDAEIAALKRETEPITQLRGIMEVLDKMKLDMANFVLATTRAQFVRYSVEYERKKFVELQALCGNNFPHVVQWLKRHKPPGADNGEEVRTIRLNDVQMPEYYIDAYQEYVQPDTNYPLPELLKLDQVRLEQLKGNALRMSACATVMQLTCAAVPSLANHPVRPDLARKLDILSTDYPGKITLPDLLQNLWVQVLDSISNQTVQPKEGPVTDGTKLALKTQILSIDSSMSVYGVIWRKLMMYMKALVMAEKEESVPFPVSFRDYRAAIVDVAGQFKRIVSHNFEVYGNYYLKSMQEC</sequence>
<dbReference type="GO" id="GO:0007165">
    <property type="term" value="P:signal transduction"/>
    <property type="evidence" value="ECO:0007669"/>
    <property type="project" value="TreeGrafter"/>
</dbReference>
<dbReference type="EnsemblMetazoa" id="AMIN005571-RA">
    <property type="protein sequence ID" value="AMIN005571-PA"/>
    <property type="gene ID" value="AMIN005571"/>
</dbReference>
<protein>
    <submittedName>
        <fullName evidence="2">Uncharacterized protein</fullName>
    </submittedName>
</protein>
<dbReference type="PANTHER" id="PTHR12832">
    <property type="entry name" value="TESTIS-SPECIFIC PROTEIN PBS13 T-COMPLEX 11"/>
    <property type="match status" value="1"/>
</dbReference>
<evidence type="ECO:0000313" key="2">
    <source>
        <dbReference type="EnsemblMetazoa" id="AMIN005571-PA"/>
    </source>
</evidence>
<comment type="similarity">
    <text evidence="1">Belongs to the TCP11 family.</text>
</comment>
<keyword evidence="3" id="KW-1185">Reference proteome</keyword>
<dbReference type="Pfam" id="PF05794">
    <property type="entry name" value="Tcp11"/>
    <property type="match status" value="1"/>
</dbReference>
<dbReference type="VEuPathDB" id="VectorBase:AMIN005571"/>
<dbReference type="AlphaFoldDB" id="A0A182W5F5"/>
<reference evidence="2" key="2">
    <citation type="submission" date="2020-05" db="UniProtKB">
        <authorList>
            <consortium name="EnsemblMetazoa"/>
        </authorList>
    </citation>
    <scope>IDENTIFICATION</scope>
    <source>
        <strain evidence="2">MINIMUS1</strain>
    </source>
</reference>
<reference evidence="3" key="1">
    <citation type="submission" date="2013-03" db="EMBL/GenBank/DDBJ databases">
        <title>The Genome Sequence of Anopheles minimus MINIMUS1.</title>
        <authorList>
            <consortium name="The Broad Institute Genomics Platform"/>
            <person name="Neafsey D.E."/>
            <person name="Walton C."/>
            <person name="Walker B."/>
            <person name="Young S.K."/>
            <person name="Zeng Q."/>
            <person name="Gargeya S."/>
            <person name="Fitzgerald M."/>
            <person name="Haas B."/>
            <person name="Abouelleil A."/>
            <person name="Allen A.W."/>
            <person name="Alvarado L."/>
            <person name="Arachchi H.M."/>
            <person name="Berlin A.M."/>
            <person name="Chapman S.B."/>
            <person name="Gainer-Dewar J."/>
            <person name="Goldberg J."/>
            <person name="Griggs A."/>
            <person name="Gujja S."/>
            <person name="Hansen M."/>
            <person name="Howarth C."/>
            <person name="Imamovic A."/>
            <person name="Ireland A."/>
            <person name="Larimer J."/>
            <person name="McCowan C."/>
            <person name="Murphy C."/>
            <person name="Pearson M."/>
            <person name="Poon T.W."/>
            <person name="Priest M."/>
            <person name="Roberts A."/>
            <person name="Saif S."/>
            <person name="Shea T."/>
            <person name="Sisk P."/>
            <person name="Sykes S."/>
            <person name="Wortman J."/>
            <person name="Nusbaum C."/>
            <person name="Birren B."/>
        </authorList>
    </citation>
    <scope>NUCLEOTIDE SEQUENCE [LARGE SCALE GENOMIC DNA]</scope>
    <source>
        <strain evidence="3">MINIMUS1</strain>
    </source>
</reference>
<name>A0A182W5F5_9DIPT</name>
<proteinExistence type="inferred from homology"/>
<dbReference type="Proteomes" id="UP000075920">
    <property type="component" value="Unassembled WGS sequence"/>
</dbReference>
<dbReference type="InterPro" id="IPR008862">
    <property type="entry name" value="Tcp11"/>
</dbReference>
<evidence type="ECO:0000256" key="1">
    <source>
        <dbReference type="ARBA" id="ARBA00010954"/>
    </source>
</evidence>
<accession>A0A182W5F5</accession>